<evidence type="ECO:0000313" key="3">
    <source>
        <dbReference type="EMBL" id="MBF6034879.1"/>
    </source>
</evidence>
<dbReference type="NCBIfam" id="NF033377">
    <property type="entry name" value="OMA_tautomer"/>
    <property type="match status" value="1"/>
</dbReference>
<protein>
    <submittedName>
        <fullName evidence="3">4-oxalomesaconate tautomerase</fullName>
        <ecNumber evidence="3">5.3.2.8</ecNumber>
    </submittedName>
</protein>
<accession>A0ABS0BK90</accession>
<dbReference type="InterPro" id="IPR047687">
    <property type="entry name" value="OMA_tautomer-like"/>
</dbReference>
<comment type="caution">
    <text evidence="3">The sequence shown here is derived from an EMBL/GenBank/DDBJ whole genome shotgun (WGS) entry which is preliminary data.</text>
</comment>
<proteinExistence type="inferred from homology"/>
<dbReference type="PANTHER" id="PTHR43709">
    <property type="entry name" value="ACONITATE ISOMERASE-RELATED"/>
    <property type="match status" value="1"/>
</dbReference>
<comment type="similarity">
    <text evidence="1">Belongs to the PrpF family.</text>
</comment>
<keyword evidence="4" id="KW-1185">Reference proteome</keyword>
<keyword evidence="2 3" id="KW-0413">Isomerase</keyword>
<reference evidence="3 4" key="1">
    <citation type="submission" date="2020-08" db="EMBL/GenBank/DDBJ databases">
        <title>Description of novel Pseudomonas species.</title>
        <authorList>
            <person name="Duman M."/>
            <person name="Mulet M."/>
            <person name="Altun S."/>
            <person name="Saticioglu I.B."/>
            <person name="Lalucat J."/>
            <person name="Garcia-Valdes E."/>
        </authorList>
    </citation>
    <scope>NUCLEOTIDE SEQUENCE [LARGE SCALE GENOMIC DNA]</scope>
    <source>
        <strain evidence="3 4">P155</strain>
    </source>
</reference>
<organism evidence="3 4">
    <name type="scientific">Pseudomonas neuropathica</name>
    <dbReference type="NCBI Taxonomy" id="2730425"/>
    <lineage>
        <taxon>Bacteria</taxon>
        <taxon>Pseudomonadati</taxon>
        <taxon>Pseudomonadota</taxon>
        <taxon>Gammaproteobacteria</taxon>
        <taxon>Pseudomonadales</taxon>
        <taxon>Pseudomonadaceae</taxon>
        <taxon>Pseudomonas</taxon>
    </lineage>
</organism>
<name>A0ABS0BK90_9PSED</name>
<dbReference type="EMBL" id="JACOPX010000010">
    <property type="protein sequence ID" value="MBF6034879.1"/>
    <property type="molecule type" value="Genomic_DNA"/>
</dbReference>
<evidence type="ECO:0000256" key="2">
    <source>
        <dbReference type="ARBA" id="ARBA00023235"/>
    </source>
</evidence>
<dbReference type="EC" id="5.3.2.8" evidence="3"/>
<dbReference type="InterPro" id="IPR007400">
    <property type="entry name" value="PrpF-like"/>
</dbReference>
<dbReference type="RefSeq" id="WP_194935090.1">
    <property type="nucleotide sequence ID" value="NZ_JACOPX010000010.1"/>
</dbReference>
<sequence>MAQTRIPCLLMRGGTSKGAYFLADDLPQEPALRDRVLLAVMGSPDARQIDGIGGADSLTSKVAIIRPSSRADADVDYLFAQVLVDEPRVDYGQNCGNILAGVGPFAIERGLVTATADVTPVRIYMENTGQIAIAHVPTSDGEVRYDGDARIDGVPGQAAPLIVEFEDVAGASCGAMLPTGNARDVIDGVEVTCIDNGMPVVLINAQELGCSGYENPAQLDVNASLKQRLESIRLQAGRRMNLGDVSQRNVPKMCLIAPPQVGGAITTRSFIPHRCHTSIGVFGAVSVAAACLIKGSVAAVMAVVEEGEVKRLSIEHPTGEFTVELRLQDERLVGCGLMRTARLLFDGLVCIPSAIWSDKTVIQPGECFSQVRVKS</sequence>
<dbReference type="GO" id="GO:0016853">
    <property type="term" value="F:isomerase activity"/>
    <property type="evidence" value="ECO:0007669"/>
    <property type="project" value="UniProtKB-KW"/>
</dbReference>
<dbReference type="SUPFAM" id="SSF54506">
    <property type="entry name" value="Diaminopimelate epimerase-like"/>
    <property type="match status" value="2"/>
</dbReference>
<dbReference type="Pfam" id="PF04303">
    <property type="entry name" value="PrpF"/>
    <property type="match status" value="1"/>
</dbReference>
<dbReference type="Gene3D" id="3.10.310.10">
    <property type="entry name" value="Diaminopimelate Epimerase, Chain A, domain 1"/>
    <property type="match status" value="2"/>
</dbReference>
<gene>
    <name evidence="3" type="ORF">H8F23_16645</name>
</gene>
<evidence type="ECO:0000256" key="1">
    <source>
        <dbReference type="ARBA" id="ARBA00007673"/>
    </source>
</evidence>
<dbReference type="PANTHER" id="PTHR43709:SF3">
    <property type="entry name" value="ISOMERASE YBHH-RELATED"/>
    <property type="match status" value="1"/>
</dbReference>
<dbReference type="Proteomes" id="UP000722111">
    <property type="component" value="Unassembled WGS sequence"/>
</dbReference>
<evidence type="ECO:0000313" key="4">
    <source>
        <dbReference type="Proteomes" id="UP000722111"/>
    </source>
</evidence>